<evidence type="ECO:0000256" key="4">
    <source>
        <dbReference type="ARBA" id="ARBA00022827"/>
    </source>
</evidence>
<comment type="caution">
    <text evidence="11">The sequence shown here is derived from an EMBL/GenBank/DDBJ whole genome shotgun (WGS) entry which is preliminary data.</text>
</comment>
<evidence type="ECO:0000256" key="6">
    <source>
        <dbReference type="ARBA" id="ARBA00023002"/>
    </source>
</evidence>
<evidence type="ECO:0000259" key="10">
    <source>
        <dbReference type="Pfam" id="PF01494"/>
    </source>
</evidence>
<feature type="domain" description="FAD-binding" evidence="10">
    <location>
        <begin position="30"/>
        <end position="360"/>
    </location>
</feature>
<dbReference type="EMBL" id="BPWL01000007">
    <property type="protein sequence ID" value="GJJ12058.1"/>
    <property type="molecule type" value="Genomic_DNA"/>
</dbReference>
<reference evidence="11" key="1">
    <citation type="submission" date="2021-10" db="EMBL/GenBank/DDBJ databases">
        <title>De novo Genome Assembly of Clathrus columnatus (Basidiomycota, Fungi) Using Illumina and Nanopore Sequence Data.</title>
        <authorList>
            <person name="Ogiso-Tanaka E."/>
            <person name="Itagaki H."/>
            <person name="Hosoya T."/>
            <person name="Hosaka K."/>
        </authorList>
    </citation>
    <scope>NUCLEOTIDE SEQUENCE</scope>
    <source>
        <strain evidence="11">MO-923</strain>
    </source>
</reference>
<organism evidence="11 12">
    <name type="scientific">Clathrus columnatus</name>
    <dbReference type="NCBI Taxonomy" id="1419009"/>
    <lineage>
        <taxon>Eukaryota</taxon>
        <taxon>Fungi</taxon>
        <taxon>Dikarya</taxon>
        <taxon>Basidiomycota</taxon>
        <taxon>Agaricomycotina</taxon>
        <taxon>Agaricomycetes</taxon>
        <taxon>Phallomycetidae</taxon>
        <taxon>Phallales</taxon>
        <taxon>Clathraceae</taxon>
        <taxon>Clathrus</taxon>
    </lineage>
</organism>
<dbReference type="Gene3D" id="3.50.50.60">
    <property type="entry name" value="FAD/NAD(P)-binding domain"/>
    <property type="match status" value="1"/>
</dbReference>
<evidence type="ECO:0000256" key="5">
    <source>
        <dbReference type="ARBA" id="ARBA00022857"/>
    </source>
</evidence>
<comment type="catalytic activity">
    <reaction evidence="9">
        <text>L-kynurenine + NADPH + O2 + H(+) = 3-hydroxy-L-kynurenine + NADP(+) + H2O</text>
        <dbReference type="Rhea" id="RHEA:20545"/>
        <dbReference type="ChEBI" id="CHEBI:15377"/>
        <dbReference type="ChEBI" id="CHEBI:15378"/>
        <dbReference type="ChEBI" id="CHEBI:15379"/>
        <dbReference type="ChEBI" id="CHEBI:57783"/>
        <dbReference type="ChEBI" id="CHEBI:57959"/>
        <dbReference type="ChEBI" id="CHEBI:58125"/>
        <dbReference type="ChEBI" id="CHEBI:58349"/>
        <dbReference type="EC" id="1.14.13.9"/>
    </reaction>
</comment>
<dbReference type="GO" id="GO:0019363">
    <property type="term" value="P:pyridine nucleotide biosynthetic process"/>
    <property type="evidence" value="ECO:0007669"/>
    <property type="project" value="UniProtKB-KW"/>
</dbReference>
<name>A0AAV5AH87_9AGAM</name>
<evidence type="ECO:0000313" key="12">
    <source>
        <dbReference type="Proteomes" id="UP001050691"/>
    </source>
</evidence>
<dbReference type="AlphaFoldDB" id="A0AAV5AH87"/>
<dbReference type="PANTHER" id="PTHR46028">
    <property type="entry name" value="KYNURENINE 3-MONOOXYGENASE"/>
    <property type="match status" value="1"/>
</dbReference>
<dbReference type="InterPro" id="IPR036188">
    <property type="entry name" value="FAD/NAD-bd_sf"/>
</dbReference>
<keyword evidence="7" id="KW-0503">Monooxygenase</keyword>
<dbReference type="InterPro" id="IPR002938">
    <property type="entry name" value="FAD-bd"/>
</dbReference>
<dbReference type="GO" id="GO:0005741">
    <property type="term" value="C:mitochondrial outer membrane"/>
    <property type="evidence" value="ECO:0007669"/>
    <property type="project" value="TreeGrafter"/>
</dbReference>
<dbReference type="GO" id="GO:0071949">
    <property type="term" value="F:FAD binding"/>
    <property type="evidence" value="ECO:0007669"/>
    <property type="project" value="InterPro"/>
</dbReference>
<dbReference type="GO" id="GO:0070189">
    <property type="term" value="P:kynurenine metabolic process"/>
    <property type="evidence" value="ECO:0007669"/>
    <property type="project" value="TreeGrafter"/>
</dbReference>
<evidence type="ECO:0000256" key="8">
    <source>
        <dbReference type="ARBA" id="ARBA00023128"/>
    </source>
</evidence>
<keyword evidence="8" id="KW-0496">Mitochondrion</keyword>
<keyword evidence="3" id="KW-0662">Pyridine nucleotide biosynthesis</keyword>
<evidence type="ECO:0000256" key="3">
    <source>
        <dbReference type="ARBA" id="ARBA00022642"/>
    </source>
</evidence>
<keyword evidence="2" id="KW-0285">Flavoprotein</keyword>
<sequence length="405" mass="45536">MQSNVNSSDVELKGVPIPADANNVPVPLLVVVGAGPVGCTTALAFAKAGWEVSIYEGRADIRLSSSKKNLAQRSVNLAISSRGLAALYSIEPNLMDRILNKAIPMKGRLLHLASGKTESQLYDPSDQCIHSIDRGLLNQVLLQEAINCPAIQVHFEHKLTTADFNRRILTFSTSNKEALFDVHFDLCVGADGSYSNVRRQMMRVMRMDYQQYYIPHDYVELKIPAGIDESGKRYFLLDPNHLHIWPRYSFMLIALPNEDKSFTSTLFAPTSELAKLDTREKASEWLKEYFPDAVSLVGEETLLNDFERNPRNSLISLQAKPYHYKDRCIILGDAAHSMVPFYGQGLNCGLEDVRVLMNILRNEGVIQPSKRKGGDVDQNLERAFRRYSETRHDDLVAICDLAMDN</sequence>
<keyword evidence="5" id="KW-0521">NADP</keyword>
<dbReference type="Pfam" id="PF01494">
    <property type="entry name" value="FAD_binding_3"/>
    <property type="match status" value="1"/>
</dbReference>
<evidence type="ECO:0000256" key="1">
    <source>
        <dbReference type="ARBA" id="ARBA00001974"/>
    </source>
</evidence>
<dbReference type="Proteomes" id="UP001050691">
    <property type="component" value="Unassembled WGS sequence"/>
</dbReference>
<evidence type="ECO:0000313" key="11">
    <source>
        <dbReference type="EMBL" id="GJJ12058.1"/>
    </source>
</evidence>
<keyword evidence="12" id="KW-1185">Reference proteome</keyword>
<dbReference type="GO" id="GO:0004502">
    <property type="term" value="F:kynurenine 3-monooxygenase activity"/>
    <property type="evidence" value="ECO:0007669"/>
    <property type="project" value="UniProtKB-EC"/>
</dbReference>
<keyword evidence="4" id="KW-0274">FAD</keyword>
<dbReference type="PRINTS" id="PR00420">
    <property type="entry name" value="RNGMNOXGNASE"/>
</dbReference>
<dbReference type="PANTHER" id="PTHR46028:SF2">
    <property type="entry name" value="KYNURENINE 3-MONOOXYGENASE"/>
    <property type="match status" value="1"/>
</dbReference>
<evidence type="ECO:0000256" key="9">
    <source>
        <dbReference type="ARBA" id="ARBA00047818"/>
    </source>
</evidence>
<dbReference type="FunFam" id="3.50.50.60:FF:000129">
    <property type="entry name" value="Kynurenine 3-monooxygenase"/>
    <property type="match status" value="1"/>
</dbReference>
<proteinExistence type="predicted"/>
<dbReference type="SUPFAM" id="SSF51905">
    <property type="entry name" value="FAD/NAD(P)-binding domain"/>
    <property type="match status" value="1"/>
</dbReference>
<evidence type="ECO:0000256" key="2">
    <source>
        <dbReference type="ARBA" id="ARBA00022630"/>
    </source>
</evidence>
<gene>
    <name evidence="11" type="ORF">Clacol_006299</name>
</gene>
<accession>A0AAV5AH87</accession>
<evidence type="ECO:0000256" key="7">
    <source>
        <dbReference type="ARBA" id="ARBA00023033"/>
    </source>
</evidence>
<comment type="cofactor">
    <cofactor evidence="1">
        <name>FAD</name>
        <dbReference type="ChEBI" id="CHEBI:57692"/>
    </cofactor>
</comment>
<protein>
    <recommendedName>
        <fullName evidence="10">FAD-binding domain-containing protein</fullName>
    </recommendedName>
</protein>
<keyword evidence="6" id="KW-0560">Oxidoreductase</keyword>